<evidence type="ECO:0000313" key="6">
    <source>
        <dbReference type="Proteomes" id="UP001497516"/>
    </source>
</evidence>
<feature type="chain" id="PRO_5043606802" description="Leucine-rich repeat-containing N-terminal plant-type domain-containing protein" evidence="3">
    <location>
        <begin position="28"/>
        <end position="122"/>
    </location>
</feature>
<dbReference type="Pfam" id="PF08263">
    <property type="entry name" value="LRRNT_2"/>
    <property type="match status" value="1"/>
</dbReference>
<dbReference type="PANTHER" id="PTHR48010:SF55">
    <property type="entry name" value="OS01G0607900 PROTEIN"/>
    <property type="match status" value="1"/>
</dbReference>
<reference evidence="5 6" key="1">
    <citation type="submission" date="2024-04" db="EMBL/GenBank/DDBJ databases">
        <authorList>
            <person name="Fracassetti M."/>
        </authorList>
    </citation>
    <scope>NUCLEOTIDE SEQUENCE [LARGE SCALE GENOMIC DNA]</scope>
</reference>
<keyword evidence="3" id="KW-0732">Signal</keyword>
<dbReference type="Proteomes" id="UP001497516">
    <property type="component" value="Chromosome 9"/>
</dbReference>
<dbReference type="PANTHER" id="PTHR48010">
    <property type="entry name" value="OS05G0588300 PROTEIN"/>
    <property type="match status" value="1"/>
</dbReference>
<proteinExistence type="predicted"/>
<dbReference type="InterPro" id="IPR013210">
    <property type="entry name" value="LRR_N_plant-typ"/>
</dbReference>
<evidence type="ECO:0000256" key="2">
    <source>
        <dbReference type="ARBA" id="ARBA00022737"/>
    </source>
</evidence>
<name>A0AAV2GP54_9ROSI</name>
<protein>
    <recommendedName>
        <fullName evidence="4">Leucine-rich repeat-containing N-terminal plant-type domain-containing protein</fullName>
    </recommendedName>
</protein>
<sequence>MAGVFDSGSALLAWLLLASLLVASVTAEPPEEEKQALLSFPSQVQQENRLQWSTNNSSVCSWVGIECDGNQSSIHSLRLLGVGLVGSIPTNTLGGGRRYRIDLADRALSTVRKRGEISSLVI</sequence>
<keyword evidence="2" id="KW-0677">Repeat</keyword>
<evidence type="ECO:0000256" key="1">
    <source>
        <dbReference type="ARBA" id="ARBA00022614"/>
    </source>
</evidence>
<organism evidence="5 6">
    <name type="scientific">Linum trigynum</name>
    <dbReference type="NCBI Taxonomy" id="586398"/>
    <lineage>
        <taxon>Eukaryota</taxon>
        <taxon>Viridiplantae</taxon>
        <taxon>Streptophyta</taxon>
        <taxon>Embryophyta</taxon>
        <taxon>Tracheophyta</taxon>
        <taxon>Spermatophyta</taxon>
        <taxon>Magnoliopsida</taxon>
        <taxon>eudicotyledons</taxon>
        <taxon>Gunneridae</taxon>
        <taxon>Pentapetalae</taxon>
        <taxon>rosids</taxon>
        <taxon>fabids</taxon>
        <taxon>Malpighiales</taxon>
        <taxon>Linaceae</taxon>
        <taxon>Linum</taxon>
    </lineage>
</organism>
<dbReference type="Gene3D" id="3.80.10.10">
    <property type="entry name" value="Ribonuclease Inhibitor"/>
    <property type="match status" value="1"/>
</dbReference>
<evidence type="ECO:0000256" key="3">
    <source>
        <dbReference type="SAM" id="SignalP"/>
    </source>
</evidence>
<dbReference type="EMBL" id="OZ034822">
    <property type="protein sequence ID" value="CAL1411924.1"/>
    <property type="molecule type" value="Genomic_DNA"/>
</dbReference>
<keyword evidence="1" id="KW-0433">Leucine-rich repeat</keyword>
<accession>A0AAV2GP54</accession>
<keyword evidence="6" id="KW-1185">Reference proteome</keyword>
<evidence type="ECO:0000259" key="4">
    <source>
        <dbReference type="Pfam" id="PF08263"/>
    </source>
</evidence>
<dbReference type="InterPro" id="IPR032675">
    <property type="entry name" value="LRR_dom_sf"/>
</dbReference>
<evidence type="ECO:0000313" key="5">
    <source>
        <dbReference type="EMBL" id="CAL1411924.1"/>
    </source>
</evidence>
<feature type="signal peptide" evidence="3">
    <location>
        <begin position="1"/>
        <end position="27"/>
    </location>
</feature>
<dbReference type="AlphaFoldDB" id="A0AAV2GP54"/>
<gene>
    <name evidence="5" type="ORF">LTRI10_LOCUS51254</name>
</gene>
<dbReference type="InterPro" id="IPR050994">
    <property type="entry name" value="At_inactive_RLKs"/>
</dbReference>
<feature type="domain" description="Leucine-rich repeat-containing N-terminal plant-type" evidence="4">
    <location>
        <begin position="31"/>
        <end position="68"/>
    </location>
</feature>